<comment type="caution">
    <text evidence="1">The sequence shown here is derived from an EMBL/GenBank/DDBJ whole genome shotgun (WGS) entry which is preliminary data.</text>
</comment>
<gene>
    <name evidence="1" type="ORF">Mcate_00978</name>
</gene>
<dbReference type="Proteomes" id="UP000266089">
    <property type="component" value="Unassembled WGS sequence"/>
</dbReference>
<evidence type="ECO:0000313" key="1">
    <source>
        <dbReference type="EMBL" id="RIH78092.1"/>
    </source>
</evidence>
<dbReference type="EMBL" id="QWKX01000018">
    <property type="protein sequence ID" value="RIH78092.1"/>
    <property type="molecule type" value="Genomic_DNA"/>
</dbReference>
<dbReference type="AlphaFoldDB" id="A0A399E7V3"/>
<organism evidence="1 2">
    <name type="scientific">Meiothermus taiwanensis</name>
    <dbReference type="NCBI Taxonomy" id="172827"/>
    <lineage>
        <taxon>Bacteria</taxon>
        <taxon>Thermotogati</taxon>
        <taxon>Deinococcota</taxon>
        <taxon>Deinococci</taxon>
        <taxon>Thermales</taxon>
        <taxon>Thermaceae</taxon>
        <taxon>Meiothermus</taxon>
    </lineage>
</organism>
<accession>A0A399E7V3</accession>
<dbReference type="OrthoDB" id="26670at2"/>
<reference evidence="1 2" key="1">
    <citation type="submission" date="2018-08" db="EMBL/GenBank/DDBJ databases">
        <title>Meiothermus cateniformans JCM 15151 genome sequencing project.</title>
        <authorList>
            <person name="Da Costa M.S."/>
            <person name="Albuquerque L."/>
            <person name="Raposo P."/>
            <person name="Froufe H.J.C."/>
            <person name="Barroso C.S."/>
            <person name="Egas C."/>
        </authorList>
    </citation>
    <scope>NUCLEOTIDE SEQUENCE [LARGE SCALE GENOMIC DNA]</scope>
    <source>
        <strain evidence="1 2">JCM 15151</strain>
    </source>
</reference>
<protein>
    <submittedName>
        <fullName evidence="1">Uncharacterized protein</fullName>
    </submittedName>
</protein>
<evidence type="ECO:0000313" key="2">
    <source>
        <dbReference type="Proteomes" id="UP000266089"/>
    </source>
</evidence>
<dbReference type="CDD" id="cd21631">
    <property type="entry name" value="RHH_CopG_NikR-like"/>
    <property type="match status" value="1"/>
</dbReference>
<sequence>MPQVQTYLKEATYRILEQRAKARGMKLSELLREMIESQVVPRRSAAFLALAGSWEGDLERPPQGPLEEREGL</sequence>
<name>A0A399E7V3_9DEIN</name>
<dbReference type="RefSeq" id="WP_119361557.1">
    <property type="nucleotide sequence ID" value="NZ_JBHSXZ010000077.1"/>
</dbReference>
<proteinExistence type="predicted"/>